<dbReference type="InterPro" id="IPR002110">
    <property type="entry name" value="Ankyrin_rpt"/>
</dbReference>
<sequence length="251" mass="27795">MQMVVALNKIEPCTWRDLYDALNHPTVAMSDVANKLSAKLTASEAEDQGRRLEQQLRLKEEEKEAEIARLQEQMRPFATEKDRLASQQQREIAELRSQLQTSQKPPVQRGREEMTVSRPKDEKALYDAARGGDVSAVRRLLASNVNINCTPYPDGWTPLMAASFDGHVEIVRLLIEAKAQLNIQEKETGATPLYIASGKGHSEVVDILLRNGAGVDRALNDGTTPLYIASQNGHSEVVDILLRNGAGVDRA</sequence>
<dbReference type="SUPFAM" id="SSF48403">
    <property type="entry name" value="Ankyrin repeat"/>
    <property type="match status" value="1"/>
</dbReference>
<feature type="non-terminal residue" evidence="5">
    <location>
        <position position="1"/>
    </location>
</feature>
<feature type="repeat" description="ANK" evidence="3">
    <location>
        <begin position="188"/>
        <end position="220"/>
    </location>
</feature>
<keyword evidence="2 3" id="KW-0040">ANK repeat</keyword>
<gene>
    <name evidence="5" type="ORF">GBAR_LOCUS23523</name>
</gene>
<dbReference type="Gene3D" id="1.25.40.20">
    <property type="entry name" value="Ankyrin repeat-containing domain"/>
    <property type="match status" value="1"/>
</dbReference>
<feature type="region of interest" description="Disordered" evidence="4">
    <location>
        <begin position="96"/>
        <end position="119"/>
    </location>
</feature>
<dbReference type="SMART" id="SM00248">
    <property type="entry name" value="ANK"/>
    <property type="match status" value="4"/>
</dbReference>
<feature type="compositionally biased region" description="Basic and acidic residues" evidence="4">
    <location>
        <begin position="109"/>
        <end position="119"/>
    </location>
</feature>
<keyword evidence="1" id="KW-0677">Repeat</keyword>
<accession>A0AA35T6S5</accession>
<evidence type="ECO:0000313" key="5">
    <source>
        <dbReference type="EMBL" id="CAI8042334.1"/>
    </source>
</evidence>
<dbReference type="PROSITE" id="PS50297">
    <property type="entry name" value="ANK_REP_REGION"/>
    <property type="match status" value="3"/>
</dbReference>
<keyword evidence="6" id="KW-1185">Reference proteome</keyword>
<evidence type="ECO:0000256" key="1">
    <source>
        <dbReference type="ARBA" id="ARBA00022737"/>
    </source>
</evidence>
<feature type="repeat" description="ANK" evidence="3">
    <location>
        <begin position="154"/>
        <end position="186"/>
    </location>
</feature>
<reference evidence="5" key="1">
    <citation type="submission" date="2023-03" db="EMBL/GenBank/DDBJ databases">
        <authorList>
            <person name="Steffen K."/>
            <person name="Cardenas P."/>
        </authorList>
    </citation>
    <scope>NUCLEOTIDE SEQUENCE</scope>
</reference>
<dbReference type="AlphaFoldDB" id="A0AA35T6S5"/>
<feature type="repeat" description="ANK" evidence="3">
    <location>
        <begin position="221"/>
        <end position="251"/>
    </location>
</feature>
<name>A0AA35T6S5_GEOBA</name>
<organism evidence="5 6">
    <name type="scientific">Geodia barretti</name>
    <name type="common">Barrett's horny sponge</name>
    <dbReference type="NCBI Taxonomy" id="519541"/>
    <lineage>
        <taxon>Eukaryota</taxon>
        <taxon>Metazoa</taxon>
        <taxon>Porifera</taxon>
        <taxon>Demospongiae</taxon>
        <taxon>Heteroscleromorpha</taxon>
        <taxon>Tetractinellida</taxon>
        <taxon>Astrophorina</taxon>
        <taxon>Geodiidae</taxon>
        <taxon>Geodia</taxon>
    </lineage>
</organism>
<protein>
    <submittedName>
        <fullName evidence="5">Ankyrin repeat domain-containing protein 29</fullName>
    </submittedName>
</protein>
<evidence type="ECO:0000256" key="4">
    <source>
        <dbReference type="SAM" id="MobiDB-lite"/>
    </source>
</evidence>
<evidence type="ECO:0000256" key="3">
    <source>
        <dbReference type="PROSITE-ProRule" id="PRU00023"/>
    </source>
</evidence>
<dbReference type="PANTHER" id="PTHR24171">
    <property type="entry name" value="ANKYRIN REPEAT DOMAIN-CONTAINING PROTEIN 39-RELATED"/>
    <property type="match status" value="1"/>
</dbReference>
<dbReference type="PROSITE" id="PS50088">
    <property type="entry name" value="ANK_REPEAT"/>
    <property type="match status" value="3"/>
</dbReference>
<evidence type="ECO:0000313" key="6">
    <source>
        <dbReference type="Proteomes" id="UP001174909"/>
    </source>
</evidence>
<evidence type="ECO:0000256" key="2">
    <source>
        <dbReference type="ARBA" id="ARBA00023043"/>
    </source>
</evidence>
<dbReference type="Pfam" id="PF13637">
    <property type="entry name" value="Ank_4"/>
    <property type="match status" value="1"/>
</dbReference>
<dbReference type="EMBL" id="CASHTH010003257">
    <property type="protein sequence ID" value="CAI8042334.1"/>
    <property type="molecule type" value="Genomic_DNA"/>
</dbReference>
<dbReference type="Proteomes" id="UP001174909">
    <property type="component" value="Unassembled WGS sequence"/>
</dbReference>
<proteinExistence type="predicted"/>
<comment type="caution">
    <text evidence="5">The sequence shown here is derived from an EMBL/GenBank/DDBJ whole genome shotgun (WGS) entry which is preliminary data.</text>
</comment>
<dbReference type="Pfam" id="PF12796">
    <property type="entry name" value="Ank_2"/>
    <property type="match status" value="1"/>
</dbReference>
<dbReference type="PRINTS" id="PR01415">
    <property type="entry name" value="ANKYRIN"/>
</dbReference>
<dbReference type="InterPro" id="IPR036770">
    <property type="entry name" value="Ankyrin_rpt-contain_sf"/>
</dbReference>